<accession>A0A2K0TL50</accession>
<feature type="region of interest" description="Disordered" evidence="1">
    <location>
        <begin position="1"/>
        <end position="29"/>
    </location>
</feature>
<protein>
    <submittedName>
        <fullName evidence="2">Uncharacterized protein</fullName>
    </submittedName>
</protein>
<dbReference type="AlphaFoldDB" id="A0A2K0TL50"/>
<dbReference type="Proteomes" id="UP000236546">
    <property type="component" value="Unassembled WGS sequence"/>
</dbReference>
<evidence type="ECO:0000313" key="2">
    <source>
        <dbReference type="EMBL" id="PNP46253.1"/>
    </source>
</evidence>
<reference evidence="2 3" key="1">
    <citation type="submission" date="2017-02" db="EMBL/GenBank/DDBJ databases">
        <title>Genomes of Trichoderma spp. with biocontrol activity.</title>
        <authorList>
            <person name="Gardiner D."/>
            <person name="Kazan K."/>
            <person name="Vos C."/>
            <person name="Harvey P."/>
        </authorList>
    </citation>
    <scope>NUCLEOTIDE SEQUENCE [LARGE SCALE GENOMIC DNA]</scope>
    <source>
        <strain evidence="2 3">A5MH</strain>
    </source>
</reference>
<sequence length="386" mass="43527">MSSIHARSRRAHLAPIKTDTSSLPDISRRYSSRPSYSYGGITHSRLNSIGYAQDVMHSGPSPMRRNPSDASEMGAPYVWVSKQLCPTPVSEISPHTKVWPTVLEAHARRPRQMSLGHGDVFRQNTSGPLRVSYTRAASRRQSMYTYRARNRSTDMELQRNQQLRLSLWERGHRIFGLPGEADVFVKPLHLSRPLKEIRSWTEEPSSASPLSQRVFVRAVIRSKSHGRIKRIGLKREFKLDELRATALDPLPGPQSKNFNRQVLLSRLQLSDEDLEAQSPVDLDMADDGDDDVVVKKEKTELPPMLEHPPPVPKATTVPMSLPYARSQLPALAAVMMSGEVRRGDTIQLAMPHPSEWPSTIAYVYTGERELLTEEVRDNILYLGGKV</sequence>
<organism evidence="2 3">
    <name type="scientific">Trichoderma gamsii</name>
    <dbReference type="NCBI Taxonomy" id="398673"/>
    <lineage>
        <taxon>Eukaryota</taxon>
        <taxon>Fungi</taxon>
        <taxon>Dikarya</taxon>
        <taxon>Ascomycota</taxon>
        <taxon>Pezizomycotina</taxon>
        <taxon>Sordariomycetes</taxon>
        <taxon>Hypocreomycetidae</taxon>
        <taxon>Hypocreales</taxon>
        <taxon>Hypocreaceae</taxon>
        <taxon>Trichoderma</taxon>
    </lineage>
</organism>
<gene>
    <name evidence="2" type="ORF">TGAMA5MH_02288</name>
</gene>
<evidence type="ECO:0000313" key="3">
    <source>
        <dbReference type="Proteomes" id="UP000236546"/>
    </source>
</evidence>
<comment type="caution">
    <text evidence="2">The sequence shown here is derived from an EMBL/GenBank/DDBJ whole genome shotgun (WGS) entry which is preliminary data.</text>
</comment>
<dbReference type="EMBL" id="MTYH01000016">
    <property type="protein sequence ID" value="PNP46253.1"/>
    <property type="molecule type" value="Genomic_DNA"/>
</dbReference>
<name>A0A2K0TL50_9HYPO</name>
<dbReference type="OrthoDB" id="3492129at2759"/>
<proteinExistence type="predicted"/>
<feature type="compositionally biased region" description="Basic residues" evidence="1">
    <location>
        <begin position="1"/>
        <end position="12"/>
    </location>
</feature>
<evidence type="ECO:0000256" key="1">
    <source>
        <dbReference type="SAM" id="MobiDB-lite"/>
    </source>
</evidence>